<keyword evidence="4 7" id="KW-0413">Isomerase</keyword>
<dbReference type="NCBIfam" id="TIGR01179">
    <property type="entry name" value="galE"/>
    <property type="match status" value="1"/>
</dbReference>
<protein>
    <submittedName>
        <fullName evidence="7">UDP-glucose 4-epimerase</fullName>
        <ecNumber evidence="7">5.1.3.2</ecNumber>
    </submittedName>
</protein>
<keyword evidence="8" id="KW-1185">Reference proteome</keyword>
<dbReference type="SUPFAM" id="SSF51735">
    <property type="entry name" value="NAD(P)-binding Rossmann-fold domains"/>
    <property type="match status" value="1"/>
</dbReference>
<feature type="compositionally biased region" description="Low complexity" evidence="5">
    <location>
        <begin position="33"/>
        <end position="51"/>
    </location>
</feature>
<accession>A0ABU6Y707</accession>
<organism evidence="7 8">
    <name type="scientific">Stylosanthes scabra</name>
    <dbReference type="NCBI Taxonomy" id="79078"/>
    <lineage>
        <taxon>Eukaryota</taxon>
        <taxon>Viridiplantae</taxon>
        <taxon>Streptophyta</taxon>
        <taxon>Embryophyta</taxon>
        <taxon>Tracheophyta</taxon>
        <taxon>Spermatophyta</taxon>
        <taxon>Magnoliopsida</taxon>
        <taxon>eudicotyledons</taxon>
        <taxon>Gunneridae</taxon>
        <taxon>Pentapetalae</taxon>
        <taxon>rosids</taxon>
        <taxon>fabids</taxon>
        <taxon>Fabales</taxon>
        <taxon>Fabaceae</taxon>
        <taxon>Papilionoideae</taxon>
        <taxon>50 kb inversion clade</taxon>
        <taxon>dalbergioids sensu lato</taxon>
        <taxon>Dalbergieae</taxon>
        <taxon>Pterocarpus clade</taxon>
        <taxon>Stylosanthes</taxon>
    </lineage>
</organism>
<dbReference type="Gene3D" id="3.40.50.720">
    <property type="entry name" value="NAD(P)-binding Rossmann-like Domain"/>
    <property type="match status" value="1"/>
</dbReference>
<feature type="domain" description="NAD(P)-binding" evidence="6">
    <location>
        <begin position="62"/>
        <end position="385"/>
    </location>
</feature>
<evidence type="ECO:0000256" key="1">
    <source>
        <dbReference type="ARBA" id="ARBA00001911"/>
    </source>
</evidence>
<comment type="caution">
    <text evidence="7">The sequence shown here is derived from an EMBL/GenBank/DDBJ whole genome shotgun (WGS) entry which is preliminary data.</text>
</comment>
<dbReference type="CDD" id="cd05247">
    <property type="entry name" value="UDP_G4E_1_SDR_e"/>
    <property type="match status" value="1"/>
</dbReference>
<evidence type="ECO:0000256" key="3">
    <source>
        <dbReference type="ARBA" id="ARBA00023027"/>
    </source>
</evidence>
<sequence>MASRVSINFASSTPPPSSPYLNPFRSSHNNLPSNNTQSFSSHSSSSLTSSLTPANMVPKTVLVTGGAGYIGSHTVLQLLLGGFRTVVVDNLDNSSEVAIHRVKELAGEFAGNLIFHEVDLRDRAALEQIFVSTKFDAVIHFAGLKAVGESVQKPLLYYNNNLIGTITLLEVMAAHGCKKLVFSSSATVYGWPKEVPCTEEFPLSAMNPYGRTKLTIEEICRDVYRSDQDWKIILLRYFNPVGAHPSGHIGEDPRGIPNNLMPFVQQVAVGRRPALTVFGTDYNTVDGTGVRDYIHVVDLADGHIAALLKLDEPSIGCEVYNLGTGKGTSVLEMVKAFEKASGKKIPLVMAGRRPGDAEIVYASTEKAERELKWKAKYGIEEMCRDQWNWASKNPYGYGSEESKDTTD</sequence>
<evidence type="ECO:0000259" key="6">
    <source>
        <dbReference type="Pfam" id="PF16363"/>
    </source>
</evidence>
<comment type="cofactor">
    <cofactor evidence="1">
        <name>NAD(+)</name>
        <dbReference type="ChEBI" id="CHEBI:57540"/>
    </cofactor>
</comment>
<dbReference type="Pfam" id="PF16363">
    <property type="entry name" value="GDP_Man_Dehyd"/>
    <property type="match status" value="1"/>
</dbReference>
<dbReference type="InterPro" id="IPR016040">
    <property type="entry name" value="NAD(P)-bd_dom"/>
</dbReference>
<feature type="compositionally biased region" description="Polar residues" evidence="5">
    <location>
        <begin position="1"/>
        <end position="12"/>
    </location>
</feature>
<dbReference type="PANTHER" id="PTHR43725:SF49">
    <property type="entry name" value="UDP-GLUCOSE 4-EPIMERASE"/>
    <property type="match status" value="1"/>
</dbReference>
<gene>
    <name evidence="7" type="primary">UGE5_3</name>
    <name evidence="7" type="ORF">PIB30_024654</name>
</gene>
<dbReference type="Gene3D" id="3.90.25.10">
    <property type="entry name" value="UDP-galactose 4-epimerase, domain 1"/>
    <property type="match status" value="1"/>
</dbReference>
<comment type="similarity">
    <text evidence="2">Belongs to the NAD(P)-dependent epimerase/dehydratase family.</text>
</comment>
<dbReference type="NCBIfam" id="NF007956">
    <property type="entry name" value="PRK10675.1"/>
    <property type="match status" value="1"/>
</dbReference>
<keyword evidence="3" id="KW-0520">NAD</keyword>
<dbReference type="PANTHER" id="PTHR43725">
    <property type="entry name" value="UDP-GLUCOSE 4-EPIMERASE"/>
    <property type="match status" value="1"/>
</dbReference>
<dbReference type="GO" id="GO:0003978">
    <property type="term" value="F:UDP-glucose 4-epimerase activity"/>
    <property type="evidence" value="ECO:0007669"/>
    <property type="project" value="UniProtKB-EC"/>
</dbReference>
<evidence type="ECO:0000313" key="8">
    <source>
        <dbReference type="Proteomes" id="UP001341840"/>
    </source>
</evidence>
<dbReference type="Proteomes" id="UP001341840">
    <property type="component" value="Unassembled WGS sequence"/>
</dbReference>
<dbReference type="InterPro" id="IPR036291">
    <property type="entry name" value="NAD(P)-bd_dom_sf"/>
</dbReference>
<name>A0ABU6Y707_9FABA</name>
<dbReference type="InterPro" id="IPR005886">
    <property type="entry name" value="UDP_G4E"/>
</dbReference>
<dbReference type="EC" id="5.1.3.2" evidence="7"/>
<proteinExistence type="inferred from homology"/>
<dbReference type="EMBL" id="JASCZI010241744">
    <property type="protein sequence ID" value="MED6206207.1"/>
    <property type="molecule type" value="Genomic_DNA"/>
</dbReference>
<evidence type="ECO:0000256" key="2">
    <source>
        <dbReference type="ARBA" id="ARBA00007637"/>
    </source>
</evidence>
<evidence type="ECO:0000256" key="4">
    <source>
        <dbReference type="ARBA" id="ARBA00023235"/>
    </source>
</evidence>
<reference evidence="7 8" key="1">
    <citation type="journal article" date="2023" name="Plants (Basel)">
        <title>Bridging the Gap: Combining Genomics and Transcriptomics Approaches to Understand Stylosanthes scabra, an Orphan Legume from the Brazilian Caatinga.</title>
        <authorList>
            <person name="Ferreira-Neto J.R.C."/>
            <person name="da Silva M.D."/>
            <person name="Binneck E."/>
            <person name="de Melo N.F."/>
            <person name="da Silva R.H."/>
            <person name="de Melo A.L.T.M."/>
            <person name="Pandolfi V."/>
            <person name="Bustamante F.O."/>
            <person name="Brasileiro-Vidal A.C."/>
            <person name="Benko-Iseppon A.M."/>
        </authorList>
    </citation>
    <scope>NUCLEOTIDE SEQUENCE [LARGE SCALE GENOMIC DNA]</scope>
    <source>
        <tissue evidence="7">Leaves</tissue>
    </source>
</reference>
<feature type="region of interest" description="Disordered" evidence="5">
    <location>
        <begin position="1"/>
        <end position="51"/>
    </location>
</feature>
<evidence type="ECO:0000313" key="7">
    <source>
        <dbReference type="EMBL" id="MED6206207.1"/>
    </source>
</evidence>
<evidence type="ECO:0000256" key="5">
    <source>
        <dbReference type="SAM" id="MobiDB-lite"/>
    </source>
</evidence>